<feature type="coiled-coil region" evidence="13">
    <location>
        <begin position="266"/>
        <end position="324"/>
    </location>
</feature>
<proteinExistence type="inferred from homology"/>
<evidence type="ECO:0000313" key="16">
    <source>
        <dbReference type="Ensembl" id="ENSFHEP00000006231.1"/>
    </source>
</evidence>
<keyword evidence="9" id="KW-0969">Cilium</keyword>
<keyword evidence="11" id="KW-0966">Cell projection</keyword>
<dbReference type="PANTHER" id="PTHR31543:SF0">
    <property type="entry name" value="DYNEIN REGULATORY COMPLEX SUBUNIT 4"/>
    <property type="match status" value="1"/>
</dbReference>
<name>A0A3Q2P2E6_FUNHE</name>
<evidence type="ECO:0000256" key="10">
    <source>
        <dbReference type="ARBA" id="ARBA00023212"/>
    </source>
</evidence>
<dbReference type="InterPro" id="IPR025593">
    <property type="entry name" value="GAS8_dom"/>
</dbReference>
<feature type="compositionally biased region" description="Polar residues" evidence="14">
    <location>
        <begin position="388"/>
        <end position="400"/>
    </location>
</feature>
<dbReference type="InterPro" id="IPR039308">
    <property type="entry name" value="GAS8"/>
</dbReference>
<keyword evidence="8 13" id="KW-0175">Coiled coil</keyword>
<dbReference type="GeneTree" id="ENSGT00390000009477"/>
<evidence type="ECO:0000259" key="15">
    <source>
        <dbReference type="Pfam" id="PF13851"/>
    </source>
</evidence>
<dbReference type="Ensembl" id="ENSFHET00000005852.1">
    <property type="protein sequence ID" value="ENSFHEP00000006231.1"/>
    <property type="gene ID" value="ENSFHEG00000007250.1"/>
</dbReference>
<keyword evidence="10" id="KW-0206">Cytoskeleton</keyword>
<dbReference type="Proteomes" id="UP000265000">
    <property type="component" value="Unplaced"/>
</dbReference>
<evidence type="ECO:0000256" key="4">
    <source>
        <dbReference type="ARBA" id="ARBA00021301"/>
    </source>
</evidence>
<evidence type="ECO:0000256" key="11">
    <source>
        <dbReference type="ARBA" id="ARBA00023273"/>
    </source>
</evidence>
<dbReference type="GO" id="GO:0005874">
    <property type="term" value="C:microtubule"/>
    <property type="evidence" value="ECO:0007669"/>
    <property type="project" value="UniProtKB-KW"/>
</dbReference>
<evidence type="ECO:0000256" key="9">
    <source>
        <dbReference type="ARBA" id="ARBA00023069"/>
    </source>
</evidence>
<comment type="similarity">
    <text evidence="3">Belongs to the DRC4 family.</text>
</comment>
<keyword evidence="17" id="KW-1185">Reference proteome</keyword>
<feature type="compositionally biased region" description="Basic residues" evidence="14">
    <location>
        <begin position="1"/>
        <end position="12"/>
    </location>
</feature>
<accession>A0A3Q2P2E6</accession>
<evidence type="ECO:0000256" key="6">
    <source>
        <dbReference type="ARBA" id="ARBA00022701"/>
    </source>
</evidence>
<dbReference type="PANTHER" id="PTHR31543">
    <property type="entry name" value="DYNEIN REGULATORY COMPLEX SUBUNIT 4"/>
    <property type="match status" value="1"/>
</dbReference>
<feature type="region of interest" description="Disordered" evidence="14">
    <location>
        <begin position="1"/>
        <end position="23"/>
    </location>
</feature>
<keyword evidence="7" id="KW-0282">Flagellum</keyword>
<evidence type="ECO:0000256" key="13">
    <source>
        <dbReference type="SAM" id="Coils"/>
    </source>
</evidence>
<evidence type="ECO:0000256" key="5">
    <source>
        <dbReference type="ARBA" id="ARBA00022490"/>
    </source>
</evidence>
<sequence>MPPKRKTKKNKKPSTVVDALPTQEESKDQLWEKALSLQEELHSVRKEKTFFKLERDKAQEIWKTSEENLEESELLVKSKIRAKAEAEERHRAEITVYKQKLKHILSEQHNDVFEARTGAVSSSSLVQNQNTEAELELRREIESLQAECREKKLQEHKAIKQLKLNHQLELRKLHFEHMIRMQEIEEHKLWTIQSVAEAQQKKQVKAMVDIETKKKYSSMLMMAEHRRKLEKMETKFNQLKVATEIPSCKEDLKKVQKEEVKWVRKMSAAQKENQRLKETLQEVQQKISELQRQLQESRPSKDPVERWRAQKKLVEKELRDLTVEHELLLQAFQKGQQERDELLKRQTESLLNVQQRSGLKKMLLQKKLAALTEAVEKKEAQLSAALSVCSSEPTERSNAANKLEVSPSGW</sequence>
<keyword evidence="5" id="KW-0963">Cytoplasm</keyword>
<comment type="subcellular location">
    <subcellularLocation>
        <location evidence="1">Cell projection</location>
        <location evidence="1">Cilium</location>
        <location evidence="1">Flagellum</location>
    </subcellularLocation>
    <subcellularLocation>
        <location evidence="2">Cytoplasm</location>
        <location evidence="2">Cytoskeleton</location>
    </subcellularLocation>
</comment>
<feature type="region of interest" description="Disordered" evidence="14">
    <location>
        <begin position="387"/>
        <end position="410"/>
    </location>
</feature>
<dbReference type="AlphaFoldDB" id="A0A3Q2P2E6"/>
<dbReference type="Pfam" id="PF13851">
    <property type="entry name" value="GAS"/>
    <property type="match status" value="1"/>
</dbReference>
<dbReference type="GO" id="GO:0030317">
    <property type="term" value="P:flagellated sperm motility"/>
    <property type="evidence" value="ECO:0007669"/>
    <property type="project" value="TreeGrafter"/>
</dbReference>
<evidence type="ECO:0000256" key="12">
    <source>
        <dbReference type="ARBA" id="ARBA00031568"/>
    </source>
</evidence>
<evidence type="ECO:0000256" key="2">
    <source>
        <dbReference type="ARBA" id="ARBA00004245"/>
    </source>
</evidence>
<dbReference type="GO" id="GO:0008017">
    <property type="term" value="F:microtubule binding"/>
    <property type="evidence" value="ECO:0007669"/>
    <property type="project" value="InterPro"/>
</dbReference>
<evidence type="ECO:0000256" key="3">
    <source>
        <dbReference type="ARBA" id="ARBA00009859"/>
    </source>
</evidence>
<dbReference type="STRING" id="8078.ENSFHEP00000006231"/>
<dbReference type="GO" id="GO:0031267">
    <property type="term" value="F:small GTPase binding"/>
    <property type="evidence" value="ECO:0007669"/>
    <property type="project" value="InterPro"/>
</dbReference>
<keyword evidence="6" id="KW-0493">Microtubule</keyword>
<dbReference type="GO" id="GO:0031514">
    <property type="term" value="C:motile cilium"/>
    <property type="evidence" value="ECO:0007669"/>
    <property type="project" value="UniProtKB-SubCell"/>
</dbReference>
<dbReference type="GO" id="GO:0005794">
    <property type="term" value="C:Golgi apparatus"/>
    <property type="evidence" value="ECO:0007669"/>
    <property type="project" value="TreeGrafter"/>
</dbReference>
<reference evidence="16" key="2">
    <citation type="submission" date="2025-09" db="UniProtKB">
        <authorList>
            <consortium name="Ensembl"/>
        </authorList>
    </citation>
    <scope>IDENTIFICATION</scope>
</reference>
<organism evidence="16 17">
    <name type="scientific">Fundulus heteroclitus</name>
    <name type="common">Killifish</name>
    <name type="synonym">Mummichog</name>
    <dbReference type="NCBI Taxonomy" id="8078"/>
    <lineage>
        <taxon>Eukaryota</taxon>
        <taxon>Metazoa</taxon>
        <taxon>Chordata</taxon>
        <taxon>Craniata</taxon>
        <taxon>Vertebrata</taxon>
        <taxon>Euteleostomi</taxon>
        <taxon>Actinopterygii</taxon>
        <taxon>Neopterygii</taxon>
        <taxon>Teleostei</taxon>
        <taxon>Neoteleostei</taxon>
        <taxon>Acanthomorphata</taxon>
        <taxon>Ovalentaria</taxon>
        <taxon>Atherinomorphae</taxon>
        <taxon>Cyprinodontiformes</taxon>
        <taxon>Fundulidae</taxon>
        <taxon>Fundulus</taxon>
    </lineage>
</organism>
<protein>
    <recommendedName>
        <fullName evidence="4">Dynein regulatory complex subunit 4</fullName>
    </recommendedName>
    <alternativeName>
        <fullName evidence="12">Growth arrest-specific protein 8</fullName>
    </alternativeName>
</protein>
<feature type="domain" description="Growth arrest-specific protein 8" evidence="15">
    <location>
        <begin position="222"/>
        <end position="404"/>
    </location>
</feature>
<reference evidence="16" key="1">
    <citation type="submission" date="2025-08" db="UniProtKB">
        <authorList>
            <consortium name="Ensembl"/>
        </authorList>
    </citation>
    <scope>IDENTIFICATION</scope>
</reference>
<evidence type="ECO:0000256" key="8">
    <source>
        <dbReference type="ARBA" id="ARBA00023054"/>
    </source>
</evidence>
<evidence type="ECO:0000313" key="17">
    <source>
        <dbReference type="Proteomes" id="UP000265000"/>
    </source>
</evidence>
<evidence type="ECO:0000256" key="7">
    <source>
        <dbReference type="ARBA" id="ARBA00022846"/>
    </source>
</evidence>
<evidence type="ECO:0000256" key="1">
    <source>
        <dbReference type="ARBA" id="ARBA00004230"/>
    </source>
</evidence>
<feature type="coiled-coil region" evidence="13">
    <location>
        <begin position="134"/>
        <end position="161"/>
    </location>
</feature>
<evidence type="ECO:0000256" key="14">
    <source>
        <dbReference type="SAM" id="MobiDB-lite"/>
    </source>
</evidence>